<protein>
    <recommendedName>
        <fullName evidence="3">STY4199-like HEPN domain-containing protein</fullName>
    </recommendedName>
</protein>
<evidence type="ECO:0000256" key="2">
    <source>
        <dbReference type="SAM" id="Phobius"/>
    </source>
</evidence>
<name>A0A659S3R1_SALET</name>
<dbReference type="InterPro" id="IPR040816">
    <property type="entry name" value="STY4199_HEPN_dom"/>
</dbReference>
<evidence type="ECO:0000256" key="1">
    <source>
        <dbReference type="SAM" id="MobiDB-lite"/>
    </source>
</evidence>
<evidence type="ECO:0000259" key="3">
    <source>
        <dbReference type="Pfam" id="PF18729"/>
    </source>
</evidence>
<keyword evidence="2" id="KW-0812">Transmembrane</keyword>
<evidence type="ECO:0000313" key="5">
    <source>
        <dbReference type="Proteomes" id="UP000297989"/>
    </source>
</evidence>
<feature type="region of interest" description="Disordered" evidence="1">
    <location>
        <begin position="307"/>
        <end position="332"/>
    </location>
</feature>
<dbReference type="Proteomes" id="UP000297989">
    <property type="component" value="Unassembled WGS sequence"/>
</dbReference>
<proteinExistence type="predicted"/>
<feature type="domain" description="STY4199-like HEPN" evidence="3">
    <location>
        <begin position="1"/>
        <end position="282"/>
    </location>
</feature>
<feature type="transmembrane region" description="Helical" evidence="2">
    <location>
        <begin position="339"/>
        <end position="359"/>
    </location>
</feature>
<evidence type="ECO:0000313" key="4">
    <source>
        <dbReference type="EMBL" id="TGD31718.1"/>
    </source>
</evidence>
<dbReference type="Pfam" id="PF18729">
    <property type="entry name" value="HEPN_STY4199"/>
    <property type="match status" value="1"/>
</dbReference>
<sequence length="529" mass="60105">MTNSASQATRAPFEHSLGIIRQASIEILLLLGIHTTEGKEPRWFMEQLEQARLNLGGWGAVAKKLRINDAQLSQFMLQLRHLQQHVPQYDSGQEVSENQLLAALRFVTSLEHLRQQQPLLTYQTELEEPDQEAHLEAQRQLRAIELTLKALIARAWPDRASLNHYLKQHFGPDRLRQWLKQGEDQHALEGMLFSELARMGVDKKLIARPDGRNFKDASANTLFAESRTTLRMFLDDCRLARNEVIARQPLTSAQLMLLNVQYQQIVRPIQRAYAEKRTRVNPASFLLADERELRQFWETARLKDLQAGGDKHEISESIEPPRKRPPRTPEEREQLISGALWGAVGVMTLAILAGAFWLFSSSSPGSDNGQAPAMAQDEPPREAPSARETLNHMGITWDAFTMRAAIERNDTRVTALFLQGGMNWQLAWTEQAFAAGHTEVLQLLLRYPALMDEVKPCRRFITTLSHDMSSGAPLTAMPKSYLQTFCPVPAVVTRQQHDTEQARLRAQARPSADNKKWLKIQSAIYDAIH</sequence>
<comment type="caution">
    <text evidence="4">The sequence shown here is derived from an EMBL/GenBank/DDBJ whole genome shotgun (WGS) entry which is preliminary data.</text>
</comment>
<reference evidence="4 5" key="1">
    <citation type="submission" date="2018-03" db="EMBL/GenBank/DDBJ databases">
        <title>Non-Typhoidal Salmonella genome sequencing and assembly.</title>
        <authorList>
            <person name="Matchawe C."/>
        </authorList>
    </citation>
    <scope>NUCLEOTIDE SEQUENCE [LARGE SCALE GENOMIC DNA]</scope>
    <source>
        <strain evidence="4 5">8EV</strain>
    </source>
</reference>
<keyword evidence="2" id="KW-1133">Transmembrane helix</keyword>
<accession>A0A659S3R1</accession>
<gene>
    <name evidence="4" type="ORF">C9F10_18020</name>
</gene>
<dbReference type="EMBL" id="PYKK01001252">
    <property type="protein sequence ID" value="TGD31718.1"/>
    <property type="molecule type" value="Genomic_DNA"/>
</dbReference>
<keyword evidence="2" id="KW-0472">Membrane</keyword>
<dbReference type="AlphaFoldDB" id="A0A659S3R1"/>
<organism evidence="4 5">
    <name type="scientific">Salmonella enterica subsp. enterica serovar Poona</name>
    <dbReference type="NCBI Taxonomy" id="436295"/>
    <lineage>
        <taxon>Bacteria</taxon>
        <taxon>Pseudomonadati</taxon>
        <taxon>Pseudomonadota</taxon>
        <taxon>Gammaproteobacteria</taxon>
        <taxon>Enterobacterales</taxon>
        <taxon>Enterobacteriaceae</taxon>
        <taxon>Salmonella</taxon>
    </lineage>
</organism>